<feature type="compositionally biased region" description="Polar residues" evidence="1">
    <location>
        <begin position="1"/>
        <end position="26"/>
    </location>
</feature>
<protein>
    <recommendedName>
        <fullName evidence="2">Dermonecrotic toxin N-terminal domain-containing protein</fullName>
    </recommendedName>
</protein>
<dbReference type="RefSeq" id="WP_046291110.1">
    <property type="nucleotide sequence ID" value="NZ_CP011253.3"/>
</dbReference>
<organism evidence="3 4">
    <name type="scientific">Pandoraea oxalativorans</name>
    <dbReference type="NCBI Taxonomy" id="573737"/>
    <lineage>
        <taxon>Bacteria</taxon>
        <taxon>Pseudomonadati</taxon>
        <taxon>Pseudomonadota</taxon>
        <taxon>Betaproteobacteria</taxon>
        <taxon>Burkholderiales</taxon>
        <taxon>Burkholderiaceae</taxon>
        <taxon>Pandoraea</taxon>
    </lineage>
</organism>
<gene>
    <name evidence="3" type="ORF">MB84_10625</name>
</gene>
<dbReference type="KEGG" id="pox:MB84_10625"/>
<dbReference type="Pfam" id="PF20178">
    <property type="entry name" value="ToxA_N"/>
    <property type="match status" value="1"/>
</dbReference>
<dbReference type="InterPro" id="IPR046673">
    <property type="entry name" value="ToxA_N"/>
</dbReference>
<keyword evidence="4" id="KW-1185">Reference proteome</keyword>
<reference evidence="3" key="1">
    <citation type="submission" date="2016-06" db="EMBL/GenBank/DDBJ databases">
        <title>Pandoraea oxalativorans DSM 23570 Genome Sequencing.</title>
        <authorList>
            <person name="Ee R."/>
            <person name="Lim Y.-L."/>
            <person name="Yong D."/>
            <person name="Yin W.-F."/>
            <person name="Chan K.-G."/>
        </authorList>
    </citation>
    <scope>NUCLEOTIDE SEQUENCE</scope>
    <source>
        <strain evidence="3">DSM 23570</strain>
    </source>
</reference>
<evidence type="ECO:0000259" key="2">
    <source>
        <dbReference type="Pfam" id="PF20178"/>
    </source>
</evidence>
<sequence>MYSISAGPSSVASTTAHPESPATSNLPPDAVARHSEFQQIANVTLNWLDESPESAPALGLIFSLVNQRVSFDDLTALDDDLVNRIARLFDDQPLLGSYVLACLPAQIRHRSPWESVEAVAEQALSESSLRSLSRSLKRADATVPESAKHGSAWSKYFTRWRDQVIGWAHAFRWAGSGHTCAAPGARPDVRAMQARATAPAPRTPNMDFRRSGWTGYAIAMLYGSAIGHSLSRIPHIGPSPTRDIPSTPVVPTERFDACAGLAPDAPSTCGNADAPISNVFDVSGLSRAIHEAWQWLSHTTTDLAERSIEAFDARLPPDPLRLTGALAEPLDPSDASFSTDPSAPADRFAEFTIATWRAPEPAASTNHRDFFSMSPGLDQLTIAAKSWHNRNAQHRALHVNVERLMNFSPSPTEAELFNATISAEADFPSLDQPDIVFRRHKPVPGSTRLMDVTYWKLFDAARIIRAGSLDIDNPPEGVYFDVCKRTPHGATQGNPTLVSAERFRTVVTHWIEKCETQAKQTWSIPEALPRQLNSTVTIESQIALALSDLTLGYRQGLIPHRALTVVRDALSQSSQFHLLGSRPTLRRVIVKLTQGSRKQTFVPAGTFVVLERAHGGLTLLYLMGDAQAWRAFSSPEKMAEAIEKNVGGLKDVLLERLPQSVIGTGLANAPPVALSPVAHADPMRMANHATLDVMRAEAPLKAMAVATGHRIRQYTNWLSGSATSVVEDALETARRERVDAGLPASRHSAVISLAQIGSISRIQTRRAQLSTAMPDIHRMAQDFAKNVLDRAGLSNTDPHTLYVRIEGSAAPISVTAATLYKLRVPDAVATGPLLRRSPEGTLRPETQDWASDSPFPDAAAIVGKLAEGPPEKRIYDALDHFWSTSRNTVRQVLKSEFIAQVWLQRASGELSVEARHLAARIAGPIDLNRFYETQLSHEMISPKVKREWLRVKGRNSTLMAVWAEDRPSVLLIAAYPDGPEVHGFESRAKLEDWFQQQTADDDARRQLASGFSPPSLDDEWLVDAKLDAMGQPVPSEPDTFTLLTSAYEAQSPHGSWAKEQIPRRRAFLKAMDYLSKLDLAVGFASWAFPAAQPVGTAISMVDFSVGFVGEGVALLTGDKKLHRQAWQSLASAVLAQVAVASRFPALAFITGSPRFNYFVSQPPVIGEELILGLHRTDGRLYAAIDSSTRAYVEFDNTVGHFRLVPPGGTAATASDAPFMRLGSDGRWHVATSADLLQPVLEEPTVAWRIDQNFLERYDAWRNRHDPVFENAIRAYSDTASLRTSPVDATVSELRLLKLQFVDRTIRTPEALGTLAGRINELQNAVDAAATISVARLPAQAREVGALYMPITQRFRHYLSHLRTGLLRASAVAAYYGRAESVANQFNAYAQLSPSASEVFAQDLAVLGIGDIPYLPRPPDLVAGSRIETLLDGAQDTTRLFEITAGSRTLLLGRRLSSTGNSEYVFMDPAVGIVTHSDREELTNLVNTHLQDVVSEYGIRLNEAGDYSIDVAEIDARTLGDMPLFRDIDNYVPVREAFRI</sequence>
<evidence type="ECO:0000313" key="3">
    <source>
        <dbReference type="EMBL" id="AKC69835.1"/>
    </source>
</evidence>
<feature type="region of interest" description="Disordered" evidence="1">
    <location>
        <begin position="1"/>
        <end position="29"/>
    </location>
</feature>
<dbReference type="HOGENOM" id="CLU_249677_0_0_4"/>
<dbReference type="EMBL" id="CP011253">
    <property type="protein sequence ID" value="AKC69835.1"/>
    <property type="molecule type" value="Genomic_DNA"/>
</dbReference>
<name>A0A0E3YAV9_9BURK</name>
<dbReference type="Proteomes" id="UP000035050">
    <property type="component" value="Chromosome"/>
</dbReference>
<accession>A0A0E3YAV9</accession>
<proteinExistence type="predicted"/>
<evidence type="ECO:0000256" key="1">
    <source>
        <dbReference type="SAM" id="MobiDB-lite"/>
    </source>
</evidence>
<evidence type="ECO:0000313" key="4">
    <source>
        <dbReference type="Proteomes" id="UP000035050"/>
    </source>
</evidence>
<dbReference type="PATRIC" id="fig|573737.6.peg.2992"/>
<feature type="domain" description="Dermonecrotic toxin N-terminal" evidence="2">
    <location>
        <begin position="876"/>
        <end position="1012"/>
    </location>
</feature>